<dbReference type="RefSeq" id="WP_259428373.1">
    <property type="nucleotide sequence ID" value="NZ_JANWTC010000009.1"/>
</dbReference>
<feature type="domain" description="IclR-ED" evidence="5">
    <location>
        <begin position="61"/>
        <end position="212"/>
    </location>
</feature>
<accession>A0ABT2FYJ6</accession>
<dbReference type="SMART" id="SM00346">
    <property type="entry name" value="HTH_ICLR"/>
    <property type="match status" value="1"/>
</dbReference>
<evidence type="ECO:0000259" key="5">
    <source>
        <dbReference type="PROSITE" id="PS51078"/>
    </source>
</evidence>
<dbReference type="PROSITE" id="PS51078">
    <property type="entry name" value="ICLR_ED"/>
    <property type="match status" value="1"/>
</dbReference>
<keyword evidence="2" id="KW-0238">DNA-binding</keyword>
<dbReference type="PANTHER" id="PTHR30136:SF39">
    <property type="entry name" value="TRANSCRIPTIONAL REGULATORY PROTEIN"/>
    <property type="match status" value="1"/>
</dbReference>
<dbReference type="Pfam" id="PF09339">
    <property type="entry name" value="HTH_IclR"/>
    <property type="match status" value="1"/>
</dbReference>
<comment type="caution">
    <text evidence="6">The sequence shown here is derived from an EMBL/GenBank/DDBJ whole genome shotgun (WGS) entry which is preliminary data.</text>
</comment>
<dbReference type="Gene3D" id="1.10.10.10">
    <property type="entry name" value="Winged helix-like DNA-binding domain superfamily/Winged helix DNA-binding domain"/>
    <property type="match status" value="1"/>
</dbReference>
<dbReference type="InterPro" id="IPR014757">
    <property type="entry name" value="Tscrpt_reg_IclR_C"/>
</dbReference>
<protein>
    <submittedName>
        <fullName evidence="6">Helix-turn-helix domain-containing protein</fullName>
    </submittedName>
</protein>
<dbReference type="PROSITE" id="PS51077">
    <property type="entry name" value="HTH_ICLR"/>
    <property type="match status" value="1"/>
</dbReference>
<dbReference type="Gene3D" id="3.30.450.40">
    <property type="match status" value="2"/>
</dbReference>
<evidence type="ECO:0000256" key="1">
    <source>
        <dbReference type="ARBA" id="ARBA00023015"/>
    </source>
</evidence>
<dbReference type="Proteomes" id="UP001205965">
    <property type="component" value="Unassembled WGS sequence"/>
</dbReference>
<keyword evidence="3" id="KW-0804">Transcription</keyword>
<dbReference type="InterPro" id="IPR005471">
    <property type="entry name" value="Tscrpt_reg_IclR_N"/>
</dbReference>
<dbReference type="InterPro" id="IPR036390">
    <property type="entry name" value="WH_DNA-bd_sf"/>
</dbReference>
<proteinExistence type="predicted"/>
<evidence type="ECO:0000256" key="3">
    <source>
        <dbReference type="ARBA" id="ARBA00023163"/>
    </source>
</evidence>
<keyword evidence="7" id="KW-1185">Reference proteome</keyword>
<reference evidence="6 7" key="1">
    <citation type="submission" date="2022-08" db="EMBL/GenBank/DDBJ databases">
        <title>YIM 101645 draft genome.</title>
        <authorList>
            <person name="Chen X."/>
        </authorList>
    </citation>
    <scope>NUCLEOTIDE SEQUENCE [LARGE SCALE GENOMIC DNA]</scope>
    <source>
        <strain evidence="6 7">YIM 101645</strain>
    </source>
</reference>
<dbReference type="SUPFAM" id="SSF46785">
    <property type="entry name" value="Winged helix' DNA-binding domain"/>
    <property type="match status" value="1"/>
</dbReference>
<evidence type="ECO:0000313" key="7">
    <source>
        <dbReference type="Proteomes" id="UP001205965"/>
    </source>
</evidence>
<organism evidence="6 7">
    <name type="scientific">Corynebacterium lemuris</name>
    <dbReference type="NCBI Taxonomy" id="1859292"/>
    <lineage>
        <taxon>Bacteria</taxon>
        <taxon>Bacillati</taxon>
        <taxon>Actinomycetota</taxon>
        <taxon>Actinomycetes</taxon>
        <taxon>Mycobacteriales</taxon>
        <taxon>Corynebacteriaceae</taxon>
        <taxon>Corynebacterium</taxon>
    </lineage>
</organism>
<dbReference type="PANTHER" id="PTHR30136">
    <property type="entry name" value="HELIX-TURN-HELIX TRANSCRIPTIONAL REGULATOR, ICLR FAMILY"/>
    <property type="match status" value="1"/>
</dbReference>
<dbReference type="Pfam" id="PF01614">
    <property type="entry name" value="IclR_C"/>
    <property type="match status" value="1"/>
</dbReference>
<evidence type="ECO:0000313" key="6">
    <source>
        <dbReference type="EMBL" id="MCS5480312.1"/>
    </source>
</evidence>
<evidence type="ECO:0000256" key="2">
    <source>
        <dbReference type="ARBA" id="ARBA00023125"/>
    </source>
</evidence>
<dbReference type="SUPFAM" id="SSF55781">
    <property type="entry name" value="GAF domain-like"/>
    <property type="match status" value="1"/>
</dbReference>
<sequence length="212" mass="22839">MDGERTGNRMLERTAAILDAVENGPLLASEIARVTGLSLSTTHRLALSMADLEFLTRYPDGTFGQGTRILQTYRDAVAYQPLWELASKVQESVQLWVRYRDERVCRVSIDAPRELRVTLPQGSRLPLPAGSAGQILAETPEAAEQLRKNGWVESEGNRVAGVGSVSAPVIVDGKVVGAVCVAAPLSRVVRSIGQDYGAQVAETAAKISKLLI</sequence>
<gene>
    <name evidence="6" type="ORF">NYP18_11675</name>
</gene>
<feature type="domain" description="HTH iclR-type" evidence="4">
    <location>
        <begin position="8"/>
        <end position="67"/>
    </location>
</feature>
<dbReference type="InterPro" id="IPR036388">
    <property type="entry name" value="WH-like_DNA-bd_sf"/>
</dbReference>
<dbReference type="InterPro" id="IPR029016">
    <property type="entry name" value="GAF-like_dom_sf"/>
</dbReference>
<dbReference type="EMBL" id="JANWTC010000009">
    <property type="protein sequence ID" value="MCS5480312.1"/>
    <property type="molecule type" value="Genomic_DNA"/>
</dbReference>
<name>A0ABT2FYJ6_9CORY</name>
<evidence type="ECO:0000259" key="4">
    <source>
        <dbReference type="PROSITE" id="PS51077"/>
    </source>
</evidence>
<keyword evidence="1" id="KW-0805">Transcription regulation</keyword>
<dbReference type="InterPro" id="IPR050707">
    <property type="entry name" value="HTH_MetabolicPath_Reg"/>
</dbReference>